<dbReference type="AlphaFoldDB" id="A0A2P5DHA1"/>
<comment type="caution">
    <text evidence="1">The sequence shown here is derived from an EMBL/GenBank/DDBJ whole genome shotgun (WGS) entry which is preliminary data.</text>
</comment>
<evidence type="ECO:0000313" key="1">
    <source>
        <dbReference type="EMBL" id="PON72646.1"/>
    </source>
</evidence>
<keyword evidence="2" id="KW-1185">Reference proteome</keyword>
<dbReference type="EMBL" id="JXTB01000038">
    <property type="protein sequence ID" value="PON72646.1"/>
    <property type="molecule type" value="Genomic_DNA"/>
</dbReference>
<gene>
    <name evidence="1" type="ORF">PanWU01x14_064120</name>
</gene>
<dbReference type="Proteomes" id="UP000237105">
    <property type="component" value="Unassembled WGS sequence"/>
</dbReference>
<name>A0A2P5DHA1_PARAD</name>
<evidence type="ECO:0000313" key="2">
    <source>
        <dbReference type="Proteomes" id="UP000237105"/>
    </source>
</evidence>
<feature type="non-terminal residue" evidence="1">
    <location>
        <position position="277"/>
    </location>
</feature>
<organism evidence="1 2">
    <name type="scientific">Parasponia andersonii</name>
    <name type="common">Sponia andersonii</name>
    <dbReference type="NCBI Taxonomy" id="3476"/>
    <lineage>
        <taxon>Eukaryota</taxon>
        <taxon>Viridiplantae</taxon>
        <taxon>Streptophyta</taxon>
        <taxon>Embryophyta</taxon>
        <taxon>Tracheophyta</taxon>
        <taxon>Spermatophyta</taxon>
        <taxon>Magnoliopsida</taxon>
        <taxon>eudicotyledons</taxon>
        <taxon>Gunneridae</taxon>
        <taxon>Pentapetalae</taxon>
        <taxon>rosids</taxon>
        <taxon>fabids</taxon>
        <taxon>Rosales</taxon>
        <taxon>Cannabaceae</taxon>
        <taxon>Parasponia</taxon>
    </lineage>
</organism>
<accession>A0A2P5DHA1</accession>
<proteinExistence type="predicted"/>
<reference evidence="2" key="1">
    <citation type="submission" date="2016-06" db="EMBL/GenBank/DDBJ databases">
        <title>Parallel loss of symbiosis genes in relatives of nitrogen-fixing non-legume Parasponia.</title>
        <authorList>
            <person name="Van Velzen R."/>
            <person name="Holmer R."/>
            <person name="Bu F."/>
            <person name="Rutten L."/>
            <person name="Van Zeijl A."/>
            <person name="Liu W."/>
            <person name="Santuari L."/>
            <person name="Cao Q."/>
            <person name="Sharma T."/>
            <person name="Shen D."/>
            <person name="Roswanjaya Y."/>
            <person name="Wardhani T."/>
            <person name="Kalhor M.S."/>
            <person name="Jansen J."/>
            <person name="Van den Hoogen J."/>
            <person name="Gungor B."/>
            <person name="Hartog M."/>
            <person name="Hontelez J."/>
            <person name="Verver J."/>
            <person name="Yang W.-C."/>
            <person name="Schijlen E."/>
            <person name="Repin R."/>
            <person name="Schilthuizen M."/>
            <person name="Schranz E."/>
            <person name="Heidstra R."/>
            <person name="Miyata K."/>
            <person name="Fedorova E."/>
            <person name="Kohlen W."/>
            <person name="Bisseling T."/>
            <person name="Smit S."/>
            <person name="Geurts R."/>
        </authorList>
    </citation>
    <scope>NUCLEOTIDE SEQUENCE [LARGE SCALE GENOMIC DNA]</scope>
    <source>
        <strain evidence="2">cv. WU1-14</strain>
    </source>
</reference>
<dbReference type="OrthoDB" id="1571774at2759"/>
<sequence>MNKSQYITVVFLATRARDTRQEKGFAAVSSAAVEVFGHFSGLEIHLREAGDLGPRLGNGEVRKPGFPPELVTVHHPGLQVHLLRLAGDHGAARGGTRPEVDPYFAEDALQALVALVENGVGWRHARPDDDDLVGLRLLPSVPEVEAKRLRRLDPDYVGGVAVGFGQNPETGFLLLVVHNGGPTPHHFSELEHHLLIGDHDEVFGNGEVVDHGRNREWDLHVRGFHPIGREFEVLQVRFLDDVVAQGEELAGDRVYLRVGNHSGAELVVEVVPSDGFE</sequence>
<protein>
    <submittedName>
        <fullName evidence="1">Uncharacterized protein</fullName>
    </submittedName>
</protein>